<gene>
    <name evidence="1" type="ORF">HAX54_048736</name>
</gene>
<comment type="caution">
    <text evidence="1">The sequence shown here is derived from an EMBL/GenBank/DDBJ whole genome shotgun (WGS) entry which is preliminary data.</text>
</comment>
<dbReference type="PANTHER" id="PTHR36607">
    <property type="entry name" value="1,2-DIHYDROXY-3-KETO-5-METHYLTHIOPENTENE DIOXYGENASE 4"/>
    <property type="match status" value="1"/>
</dbReference>
<dbReference type="EMBL" id="JACEIK010008094">
    <property type="protein sequence ID" value="MCE3051006.1"/>
    <property type="molecule type" value="Genomic_DNA"/>
</dbReference>
<dbReference type="PANTHER" id="PTHR36607:SF23">
    <property type="entry name" value="AMINOTRANSFERASE-LIKE PLANT MOBILE DOMAIN-CONTAINING PROTEIN"/>
    <property type="match status" value="1"/>
</dbReference>
<sequence>MLTNSEPYNYVDNDGAQDLESNYFMSIHFGYISLRNGNSTIIEPYSTHQFSRQFGFYQKILGALANDYCSALLVEGLRYQRICMLDRSMSCATSPSITPNVKKLFANDYKTWWSKMHGILDGYLQTLVDAVGPISTKILEVAHQECINAVPLTGNPSTPMVMLLEKCKGKRPQLLINAPTI</sequence>
<evidence type="ECO:0000313" key="2">
    <source>
        <dbReference type="Proteomes" id="UP000823775"/>
    </source>
</evidence>
<dbReference type="Proteomes" id="UP000823775">
    <property type="component" value="Unassembled WGS sequence"/>
</dbReference>
<name>A0ABS8WJK7_DATST</name>
<protein>
    <submittedName>
        <fullName evidence="1">Uncharacterized protein</fullName>
    </submittedName>
</protein>
<reference evidence="1 2" key="1">
    <citation type="journal article" date="2021" name="BMC Genomics">
        <title>Datura genome reveals duplications of psychoactive alkaloid biosynthetic genes and high mutation rate following tissue culture.</title>
        <authorList>
            <person name="Rajewski A."/>
            <person name="Carter-House D."/>
            <person name="Stajich J."/>
            <person name="Litt A."/>
        </authorList>
    </citation>
    <scope>NUCLEOTIDE SEQUENCE [LARGE SCALE GENOMIC DNA]</scope>
    <source>
        <strain evidence="1">AR-01</strain>
    </source>
</reference>
<evidence type="ECO:0000313" key="1">
    <source>
        <dbReference type="EMBL" id="MCE3051006.1"/>
    </source>
</evidence>
<accession>A0ABS8WJK7</accession>
<keyword evidence="2" id="KW-1185">Reference proteome</keyword>
<organism evidence="1 2">
    <name type="scientific">Datura stramonium</name>
    <name type="common">Jimsonweed</name>
    <name type="synonym">Common thornapple</name>
    <dbReference type="NCBI Taxonomy" id="4076"/>
    <lineage>
        <taxon>Eukaryota</taxon>
        <taxon>Viridiplantae</taxon>
        <taxon>Streptophyta</taxon>
        <taxon>Embryophyta</taxon>
        <taxon>Tracheophyta</taxon>
        <taxon>Spermatophyta</taxon>
        <taxon>Magnoliopsida</taxon>
        <taxon>eudicotyledons</taxon>
        <taxon>Gunneridae</taxon>
        <taxon>Pentapetalae</taxon>
        <taxon>asterids</taxon>
        <taxon>lamiids</taxon>
        <taxon>Solanales</taxon>
        <taxon>Solanaceae</taxon>
        <taxon>Solanoideae</taxon>
        <taxon>Datureae</taxon>
        <taxon>Datura</taxon>
    </lineage>
</organism>
<proteinExistence type="predicted"/>